<keyword evidence="2" id="KW-1185">Reference proteome</keyword>
<name>A0A9N9C1H8_9GLOM</name>
<dbReference type="AlphaFoldDB" id="A0A9N9C1H8"/>
<dbReference type="Proteomes" id="UP000789508">
    <property type="component" value="Unassembled WGS sequence"/>
</dbReference>
<dbReference type="EMBL" id="CAJVPS010003409">
    <property type="protein sequence ID" value="CAG8588291.1"/>
    <property type="molecule type" value="Genomic_DNA"/>
</dbReference>
<organism evidence="1 2">
    <name type="scientific">Ambispora leptoticha</name>
    <dbReference type="NCBI Taxonomy" id="144679"/>
    <lineage>
        <taxon>Eukaryota</taxon>
        <taxon>Fungi</taxon>
        <taxon>Fungi incertae sedis</taxon>
        <taxon>Mucoromycota</taxon>
        <taxon>Glomeromycotina</taxon>
        <taxon>Glomeromycetes</taxon>
        <taxon>Archaeosporales</taxon>
        <taxon>Ambisporaceae</taxon>
        <taxon>Ambispora</taxon>
    </lineage>
</organism>
<reference evidence="1" key="1">
    <citation type="submission" date="2021-06" db="EMBL/GenBank/DDBJ databases">
        <authorList>
            <person name="Kallberg Y."/>
            <person name="Tangrot J."/>
            <person name="Rosling A."/>
        </authorList>
    </citation>
    <scope>NUCLEOTIDE SEQUENCE</scope>
    <source>
        <strain evidence="1">FL130A</strain>
    </source>
</reference>
<sequence>MDLNGEFENTANPQLKISATEMYKKLLRRVMLDKFSKEDLPKVSTITNWIMNTSQSFKKTMALHLLKEAESSKT</sequence>
<evidence type="ECO:0000313" key="2">
    <source>
        <dbReference type="Proteomes" id="UP000789508"/>
    </source>
</evidence>
<dbReference type="OrthoDB" id="2429411at2759"/>
<protein>
    <submittedName>
        <fullName evidence="1">2_t:CDS:1</fullName>
    </submittedName>
</protein>
<proteinExistence type="predicted"/>
<gene>
    <name evidence="1" type="ORF">ALEPTO_LOCUS7580</name>
</gene>
<evidence type="ECO:0000313" key="1">
    <source>
        <dbReference type="EMBL" id="CAG8588291.1"/>
    </source>
</evidence>
<accession>A0A9N9C1H8</accession>
<comment type="caution">
    <text evidence="1">The sequence shown here is derived from an EMBL/GenBank/DDBJ whole genome shotgun (WGS) entry which is preliminary data.</text>
</comment>